<dbReference type="EMBL" id="CP041616">
    <property type="protein sequence ID" value="QDO88339.1"/>
    <property type="molecule type" value="Genomic_DNA"/>
</dbReference>
<dbReference type="InterPro" id="IPR027365">
    <property type="entry name" value="GNAT_acetyltra_YdfB-like"/>
</dbReference>
<protein>
    <submittedName>
        <fullName evidence="1">GNAT family N-acetyltransferase</fullName>
    </submittedName>
</protein>
<proteinExistence type="predicted"/>
<dbReference type="GO" id="GO:0016740">
    <property type="term" value="F:transferase activity"/>
    <property type="evidence" value="ECO:0007669"/>
    <property type="project" value="UniProtKB-KW"/>
</dbReference>
<dbReference type="Gene3D" id="3.40.630.30">
    <property type="match status" value="1"/>
</dbReference>
<evidence type="ECO:0000313" key="1">
    <source>
        <dbReference type="EMBL" id="QDO88339.1"/>
    </source>
</evidence>
<dbReference type="RefSeq" id="WP_143783014.1">
    <property type="nucleotide sequence ID" value="NZ_CP041616.1"/>
</dbReference>
<evidence type="ECO:0000313" key="2">
    <source>
        <dbReference type="Proteomes" id="UP000315395"/>
    </source>
</evidence>
<dbReference type="KEGG" id="orz:FNH13_08280"/>
<name>A0A516G9Y2_9MICO</name>
<keyword evidence="2" id="KW-1185">Reference proteome</keyword>
<reference evidence="1 2" key="1">
    <citation type="submission" date="2019-07" db="EMBL/GenBank/DDBJ databases">
        <title>complete genome sequencing of Ornithinimicrobium sp. H23M54.</title>
        <authorList>
            <person name="Bae J.-W."/>
            <person name="Lee S.-Y."/>
        </authorList>
    </citation>
    <scope>NUCLEOTIDE SEQUENCE [LARGE SCALE GENOMIC DNA]</scope>
    <source>
        <strain evidence="1 2">H23M54</strain>
    </source>
</reference>
<dbReference type="SUPFAM" id="SSF55729">
    <property type="entry name" value="Acyl-CoA N-acyltransferases (Nat)"/>
    <property type="match status" value="1"/>
</dbReference>
<dbReference type="Proteomes" id="UP000315395">
    <property type="component" value="Chromosome"/>
</dbReference>
<sequence length="244" mass="25522">MKGSTQQTIRRAWAQLLGVAELGTGPAEAAESGADSAVPTSGTFPRLVREVAEAETVSFVRVFGQGILSGPRWALDRASTVPDDQLALLPVLMSLAADHGARPLGSAELSYTDDRVEHADLPISQDGAAVAALEAACSDEDVEEVGLSSMPHRWILLDAPDGEPLAGSGYLVWADALAHMGVLTSSKARGRGYGVLAAAAGTNAALDAGLVPQWRARWDNEASKRLAQVLGYEFVGTQTTVFIA</sequence>
<organism evidence="1 2">
    <name type="scientific">Ornithinimicrobium ciconiae</name>
    <dbReference type="NCBI Taxonomy" id="2594265"/>
    <lineage>
        <taxon>Bacteria</taxon>
        <taxon>Bacillati</taxon>
        <taxon>Actinomycetota</taxon>
        <taxon>Actinomycetes</taxon>
        <taxon>Micrococcales</taxon>
        <taxon>Ornithinimicrobiaceae</taxon>
        <taxon>Ornithinimicrobium</taxon>
    </lineage>
</organism>
<dbReference type="AlphaFoldDB" id="A0A516G9Y2"/>
<keyword evidence="1" id="KW-0808">Transferase</keyword>
<dbReference type="OrthoDB" id="4824241at2"/>
<accession>A0A516G9Y2</accession>
<gene>
    <name evidence="1" type="ORF">FNH13_08280</name>
</gene>
<dbReference type="Pfam" id="PF12746">
    <property type="entry name" value="GNAT_acetyltran"/>
    <property type="match status" value="1"/>
</dbReference>
<dbReference type="InterPro" id="IPR016181">
    <property type="entry name" value="Acyl_CoA_acyltransferase"/>
</dbReference>